<accession>A0ABQ5UN82</accession>
<evidence type="ECO:0000259" key="2">
    <source>
        <dbReference type="Pfam" id="PF04069"/>
    </source>
</evidence>
<reference evidence="3" key="1">
    <citation type="journal article" date="2014" name="Int. J. Syst. Evol. Microbiol.">
        <title>Complete genome of a new Firmicutes species belonging to the dominant human colonic microbiota ('Ruminococcus bicirculans') reveals two chromosomes and a selective capacity to utilize plant glucans.</title>
        <authorList>
            <consortium name="NISC Comparative Sequencing Program"/>
            <person name="Wegmann U."/>
            <person name="Louis P."/>
            <person name="Goesmann A."/>
            <person name="Henrissat B."/>
            <person name="Duncan S.H."/>
            <person name="Flint H.J."/>
        </authorList>
    </citation>
    <scope>NUCLEOTIDE SEQUENCE</scope>
    <source>
        <strain evidence="3">NBRC 107169</strain>
    </source>
</reference>
<keyword evidence="1" id="KW-0732">Signal</keyword>
<dbReference type="RefSeq" id="WP_284362293.1">
    <property type="nucleotide sequence ID" value="NZ_BSNI01000002.1"/>
</dbReference>
<reference evidence="3" key="2">
    <citation type="submission" date="2023-01" db="EMBL/GenBank/DDBJ databases">
        <title>Draft genome sequence of Maritalea porphyrae strain NBRC 107169.</title>
        <authorList>
            <person name="Sun Q."/>
            <person name="Mori K."/>
        </authorList>
    </citation>
    <scope>NUCLEOTIDE SEQUENCE</scope>
    <source>
        <strain evidence="3">NBRC 107169</strain>
    </source>
</reference>
<dbReference type="Proteomes" id="UP001161405">
    <property type="component" value="Unassembled WGS sequence"/>
</dbReference>
<evidence type="ECO:0000313" key="4">
    <source>
        <dbReference type="Proteomes" id="UP001161405"/>
    </source>
</evidence>
<keyword evidence="4" id="KW-1185">Reference proteome</keyword>
<dbReference type="Pfam" id="PF04069">
    <property type="entry name" value="OpuAC"/>
    <property type="match status" value="1"/>
</dbReference>
<dbReference type="CDD" id="cd13641">
    <property type="entry name" value="PBP2_HisX_like"/>
    <property type="match status" value="1"/>
</dbReference>
<gene>
    <name evidence="3" type="ORF">GCM10007879_08660</name>
</gene>
<dbReference type="Gene3D" id="3.40.190.100">
    <property type="entry name" value="Glycine betaine-binding periplasmic protein, domain 2"/>
    <property type="match status" value="1"/>
</dbReference>
<dbReference type="SUPFAM" id="SSF53850">
    <property type="entry name" value="Periplasmic binding protein-like II"/>
    <property type="match status" value="1"/>
</dbReference>
<feature type="chain" id="PRO_5047126482" evidence="1">
    <location>
        <begin position="28"/>
        <end position="336"/>
    </location>
</feature>
<evidence type="ECO:0000313" key="3">
    <source>
        <dbReference type="EMBL" id="GLQ16617.1"/>
    </source>
</evidence>
<organism evidence="3 4">
    <name type="scientific">Maritalea porphyrae</name>
    <dbReference type="NCBI Taxonomy" id="880732"/>
    <lineage>
        <taxon>Bacteria</taxon>
        <taxon>Pseudomonadati</taxon>
        <taxon>Pseudomonadota</taxon>
        <taxon>Alphaproteobacteria</taxon>
        <taxon>Hyphomicrobiales</taxon>
        <taxon>Devosiaceae</taxon>
        <taxon>Maritalea</taxon>
    </lineage>
</organism>
<protein>
    <submittedName>
        <fullName evidence="3">ABC transporter substrate-binding protein</fullName>
    </submittedName>
</protein>
<sequence>MRAKITKMLASAIVVAGVAGFAPAALAASCDTDRKIDIAEMNWPSAAALAHIHATILEKGYGCNVEVVAGDTVPTSASMLAKGRPAIAPEMWTGTIQEAWDKGIADGAVKPAGLAISDGAVEGWWIPKYVADANPDLKKVEDLPAHKDLFKDPDDPSQGRFYSCPPGWGCEIANAALFEAYELEESFNLFSPGSGGNLDASIIRAFEREQPIVFYYWGPTAIMGKYDMVQLEMPAYDAEVWNCNTDSACTPKRKSAFATPPVVVATSSWLSEEAPMVFEYLGKVSLNNVQISQMLNWGAENKAGAKETAENFLKTEQDVWTSWVDAETAEKIKSAL</sequence>
<proteinExistence type="predicted"/>
<feature type="signal peptide" evidence="1">
    <location>
        <begin position="1"/>
        <end position="27"/>
    </location>
</feature>
<dbReference type="InterPro" id="IPR007210">
    <property type="entry name" value="ABC_Gly_betaine_transp_sub-bd"/>
</dbReference>
<feature type="domain" description="ABC-type glycine betaine transport system substrate-binding" evidence="2">
    <location>
        <begin position="35"/>
        <end position="314"/>
    </location>
</feature>
<comment type="caution">
    <text evidence="3">The sequence shown here is derived from an EMBL/GenBank/DDBJ whole genome shotgun (WGS) entry which is preliminary data.</text>
</comment>
<dbReference type="EMBL" id="BSNI01000002">
    <property type="protein sequence ID" value="GLQ16617.1"/>
    <property type="molecule type" value="Genomic_DNA"/>
</dbReference>
<name>A0ABQ5UN82_9HYPH</name>
<evidence type="ECO:0000256" key="1">
    <source>
        <dbReference type="SAM" id="SignalP"/>
    </source>
</evidence>
<dbReference type="PROSITE" id="PS51257">
    <property type="entry name" value="PROKAR_LIPOPROTEIN"/>
    <property type="match status" value="1"/>
</dbReference>